<dbReference type="AlphaFoldDB" id="A0A8C2SSD6"/>
<evidence type="ECO:0000256" key="1">
    <source>
        <dbReference type="SAM" id="MobiDB-lite"/>
    </source>
</evidence>
<name>A0A8C2SSD6_COTJA</name>
<feature type="region of interest" description="Disordered" evidence="1">
    <location>
        <begin position="1"/>
        <end position="59"/>
    </location>
</feature>
<organism evidence="2 3">
    <name type="scientific">Coturnix japonica</name>
    <name type="common">Japanese quail</name>
    <name type="synonym">Coturnix coturnix japonica</name>
    <dbReference type="NCBI Taxonomy" id="93934"/>
    <lineage>
        <taxon>Eukaryota</taxon>
        <taxon>Metazoa</taxon>
        <taxon>Chordata</taxon>
        <taxon>Craniata</taxon>
        <taxon>Vertebrata</taxon>
        <taxon>Euteleostomi</taxon>
        <taxon>Archelosauria</taxon>
        <taxon>Archosauria</taxon>
        <taxon>Dinosauria</taxon>
        <taxon>Saurischia</taxon>
        <taxon>Theropoda</taxon>
        <taxon>Coelurosauria</taxon>
        <taxon>Aves</taxon>
        <taxon>Neognathae</taxon>
        <taxon>Galloanserae</taxon>
        <taxon>Galliformes</taxon>
        <taxon>Phasianidae</taxon>
        <taxon>Perdicinae</taxon>
        <taxon>Coturnix</taxon>
    </lineage>
</organism>
<evidence type="ECO:0000313" key="2">
    <source>
        <dbReference type="Ensembl" id="ENSCJPP00005001335.1"/>
    </source>
</evidence>
<dbReference type="Ensembl" id="ENSCJPT00005002257.1">
    <property type="protein sequence ID" value="ENSCJPP00005001335.1"/>
    <property type="gene ID" value="ENSCJPG00005001384.1"/>
</dbReference>
<feature type="compositionally biased region" description="Polar residues" evidence="1">
    <location>
        <begin position="1"/>
        <end position="21"/>
    </location>
</feature>
<evidence type="ECO:0000313" key="3">
    <source>
        <dbReference type="Proteomes" id="UP000694412"/>
    </source>
</evidence>
<protein>
    <submittedName>
        <fullName evidence="2">Uncharacterized protein</fullName>
    </submittedName>
</protein>
<dbReference type="Proteomes" id="UP000694412">
    <property type="component" value="Chromosome Z"/>
</dbReference>
<reference evidence="2" key="1">
    <citation type="submission" date="2015-11" db="EMBL/GenBank/DDBJ databases">
        <authorList>
            <consortium name="International Coturnix japonica Genome Analysis Consortium"/>
            <person name="Warren W."/>
            <person name="Burt D.W."/>
            <person name="Antin P.B."/>
            <person name="Lanford R."/>
            <person name="Gros J."/>
            <person name="Wilson R.K."/>
        </authorList>
    </citation>
    <scope>NUCLEOTIDE SEQUENCE [LARGE SCALE GENOMIC DNA]</scope>
</reference>
<feature type="compositionally biased region" description="Basic and acidic residues" evidence="1">
    <location>
        <begin position="32"/>
        <end position="49"/>
    </location>
</feature>
<keyword evidence="3" id="KW-1185">Reference proteome</keyword>
<feature type="region of interest" description="Disordered" evidence="1">
    <location>
        <begin position="100"/>
        <end position="121"/>
    </location>
</feature>
<accession>A0A8C2SSD6</accession>
<sequence length="121" mass="13644">AFIPSPSQSEGDSWDSTQHVSNMGGKGYSAECPRKPRKCSETTLKENRASKGGCRKNRHEMRSLQKPGWMEILGSLHTEHPLWLLPWCGKYQMPGFVQTRSSPHLTTLPHPRGANSKEQMQ</sequence>
<reference evidence="2" key="3">
    <citation type="submission" date="2025-09" db="UniProtKB">
        <authorList>
            <consortium name="Ensembl"/>
        </authorList>
    </citation>
    <scope>IDENTIFICATION</scope>
</reference>
<reference evidence="2" key="2">
    <citation type="submission" date="2025-08" db="UniProtKB">
        <authorList>
            <consortium name="Ensembl"/>
        </authorList>
    </citation>
    <scope>IDENTIFICATION</scope>
</reference>
<proteinExistence type="predicted"/>